<keyword evidence="2" id="KW-0732">Signal</keyword>
<dbReference type="AlphaFoldDB" id="A0A7W5Z5X3"/>
<dbReference type="EMBL" id="JACICC010000007">
    <property type="protein sequence ID" value="MBB3810718.1"/>
    <property type="molecule type" value="Genomic_DNA"/>
</dbReference>
<dbReference type="Gene3D" id="2.60.40.1890">
    <property type="entry name" value="PCu(A)C copper chaperone"/>
    <property type="match status" value="1"/>
</dbReference>
<gene>
    <name evidence="3" type="ORF">FHS81_002820</name>
</gene>
<dbReference type="PANTHER" id="PTHR36302">
    <property type="entry name" value="BLR7088 PROTEIN"/>
    <property type="match status" value="1"/>
</dbReference>
<feature type="region of interest" description="Disordered" evidence="1">
    <location>
        <begin position="175"/>
        <end position="208"/>
    </location>
</feature>
<feature type="compositionally biased region" description="Basic and acidic residues" evidence="1">
    <location>
        <begin position="180"/>
        <end position="208"/>
    </location>
</feature>
<evidence type="ECO:0000313" key="4">
    <source>
        <dbReference type="Proteomes" id="UP000537592"/>
    </source>
</evidence>
<dbReference type="InterPro" id="IPR058248">
    <property type="entry name" value="Lxx211020-like"/>
</dbReference>
<dbReference type="InterPro" id="IPR007410">
    <property type="entry name" value="LpqE-like"/>
</dbReference>
<proteinExistence type="predicted"/>
<comment type="caution">
    <text evidence="3">The sequence shown here is derived from an EMBL/GenBank/DDBJ whole genome shotgun (WGS) entry which is preliminary data.</text>
</comment>
<feature type="signal peptide" evidence="2">
    <location>
        <begin position="1"/>
        <end position="34"/>
    </location>
</feature>
<dbReference type="Pfam" id="PF04314">
    <property type="entry name" value="PCuAC"/>
    <property type="match status" value="1"/>
</dbReference>
<dbReference type="PANTHER" id="PTHR36302:SF1">
    <property type="entry name" value="COPPER CHAPERONE PCU(A)C"/>
    <property type="match status" value="1"/>
</dbReference>
<name>A0A7W5Z5X3_9HYPH</name>
<evidence type="ECO:0000256" key="2">
    <source>
        <dbReference type="SAM" id="SignalP"/>
    </source>
</evidence>
<dbReference type="SUPFAM" id="SSF110087">
    <property type="entry name" value="DR1885-like metal-binding protein"/>
    <property type="match status" value="1"/>
</dbReference>
<feature type="chain" id="PRO_5030825199" evidence="2">
    <location>
        <begin position="35"/>
        <end position="208"/>
    </location>
</feature>
<sequence>MMMKTAFSIRPAALLRASVLALVLPVAGLSAAQAHEPRAGHDAQHAHAAEAVATANGLTINAPWSRATAKGARVAAGYLVLDNKGDADDVLVSGKTDIAEKVEIHEMAVVDDVMRMRKLDDGLPVKAGESVELKPGSYHLMFMGLKEPLKEGDTFTADLVFEKGGEVPVSFTVRGLGARDSGHGDHGHGAHDGDAQGSHDAEKKAPAH</sequence>
<evidence type="ECO:0000256" key="1">
    <source>
        <dbReference type="SAM" id="MobiDB-lite"/>
    </source>
</evidence>
<protein>
    <submittedName>
        <fullName evidence="3">Copper(I)-binding protein</fullName>
    </submittedName>
</protein>
<dbReference type="InterPro" id="IPR036182">
    <property type="entry name" value="PCuAC_sf"/>
</dbReference>
<reference evidence="3 4" key="1">
    <citation type="submission" date="2020-08" db="EMBL/GenBank/DDBJ databases">
        <title>Genomic Encyclopedia of Type Strains, Phase IV (KMG-IV): sequencing the most valuable type-strain genomes for metagenomic binning, comparative biology and taxonomic classification.</title>
        <authorList>
            <person name="Goeker M."/>
        </authorList>
    </citation>
    <scope>NUCLEOTIDE SEQUENCE [LARGE SCALE GENOMIC DNA]</scope>
    <source>
        <strain evidence="3 4">DSM 28760</strain>
    </source>
</reference>
<dbReference type="RefSeq" id="WP_183753927.1">
    <property type="nucleotide sequence ID" value="NZ_JACICC010000007.1"/>
</dbReference>
<accession>A0A7W5Z5X3</accession>
<dbReference type="Proteomes" id="UP000537592">
    <property type="component" value="Unassembled WGS sequence"/>
</dbReference>
<organism evidence="3 4">
    <name type="scientific">Pseudochelatococcus contaminans</name>
    <dbReference type="NCBI Taxonomy" id="1538103"/>
    <lineage>
        <taxon>Bacteria</taxon>
        <taxon>Pseudomonadati</taxon>
        <taxon>Pseudomonadota</taxon>
        <taxon>Alphaproteobacteria</taxon>
        <taxon>Hyphomicrobiales</taxon>
        <taxon>Chelatococcaceae</taxon>
        <taxon>Pseudochelatococcus</taxon>
    </lineage>
</organism>
<keyword evidence="4" id="KW-1185">Reference proteome</keyword>
<evidence type="ECO:0000313" key="3">
    <source>
        <dbReference type="EMBL" id="MBB3810718.1"/>
    </source>
</evidence>